<evidence type="ECO:0000256" key="1">
    <source>
        <dbReference type="ARBA" id="ARBA00023015"/>
    </source>
</evidence>
<feature type="domain" description="Response regulatory" evidence="6">
    <location>
        <begin position="6"/>
        <end position="123"/>
    </location>
</feature>
<dbReference type="Gene3D" id="3.40.50.2300">
    <property type="match status" value="1"/>
</dbReference>
<evidence type="ECO:0000313" key="8">
    <source>
        <dbReference type="Proteomes" id="UP000187465"/>
    </source>
</evidence>
<feature type="domain" description="HTH araC/xylS-type" evidence="5">
    <location>
        <begin position="431"/>
        <end position="529"/>
    </location>
</feature>
<dbReference type="PROSITE" id="PS01124">
    <property type="entry name" value="HTH_ARAC_FAMILY_2"/>
    <property type="match status" value="1"/>
</dbReference>
<protein>
    <recommendedName>
        <fullName evidence="9">DNA-binding response regulator</fullName>
    </recommendedName>
</protein>
<dbReference type="InterPro" id="IPR011006">
    <property type="entry name" value="CheY-like_superfamily"/>
</dbReference>
<evidence type="ECO:0000259" key="5">
    <source>
        <dbReference type="PROSITE" id="PS01124"/>
    </source>
</evidence>
<dbReference type="PROSITE" id="PS00041">
    <property type="entry name" value="HTH_ARAC_FAMILY_1"/>
    <property type="match status" value="1"/>
</dbReference>
<reference evidence="7 8" key="1">
    <citation type="submission" date="2016-10" db="EMBL/GenBank/DDBJ databases">
        <title>Paenibacillus species isolates.</title>
        <authorList>
            <person name="Beno S.M."/>
        </authorList>
    </citation>
    <scope>NUCLEOTIDE SEQUENCE [LARGE SCALE GENOMIC DNA]</scope>
    <source>
        <strain evidence="7 8">FSL H7-0604</strain>
    </source>
</reference>
<evidence type="ECO:0008006" key="9">
    <source>
        <dbReference type="Google" id="ProtNLM"/>
    </source>
</evidence>
<evidence type="ECO:0000256" key="3">
    <source>
        <dbReference type="ARBA" id="ARBA00023163"/>
    </source>
</evidence>
<keyword evidence="3" id="KW-0804">Transcription</keyword>
<dbReference type="PANTHER" id="PTHR43280">
    <property type="entry name" value="ARAC-FAMILY TRANSCRIPTIONAL REGULATOR"/>
    <property type="match status" value="1"/>
</dbReference>
<keyword evidence="4" id="KW-0597">Phosphoprotein</keyword>
<evidence type="ECO:0000256" key="2">
    <source>
        <dbReference type="ARBA" id="ARBA00023125"/>
    </source>
</evidence>
<dbReference type="Proteomes" id="UP000187465">
    <property type="component" value="Unassembled WGS sequence"/>
</dbReference>
<sequence length="538" mass="62093">MYPMYNVMLVDDEPIVKVALRTMIPWEELGYMICATASDGVEALTLVDKFNPHIIITDLKMPNMDGLQLIKELNNRGFAGKILVASNHGEYELVREALVLGAVDYMLKISMKTGDLIHLLEKSTKLIQEQLQSRQQQETQTQLLQHNLKSVKNALLKDYFTDPYYDVQQLDQHEAITFAFSESSCYLFYITFEQNNATHNERQNHISVSFIENIILDILETVDQLEIIQLESNGLLLLISCDTLDDHQIIRTDFIQRVIRLIKMYISITPTIVFSDPVRGYAEAKRTLERCKESLLIQFYNEITIIDPKDVHLKDTLDFEDVHDFSTQLIQNWKLSGVEAVTQATQQFLDICKSKQINPAETKKFIVNCLHYLPLCDAHLIVEDPKLLKNYIENIASSKRTTDVLSIMELVFQLFSHQKQQIVTTHNRDVKQAIDYINTHYQKKLTLSLIAKHVNLSENYLSRIFKEEVGQSIIHYINTVKMEKAADLILKGNPYIKEISTQIGIHDQFYFTRLFKKHFGVNPSEYKNHVQATLGSGN</sequence>
<dbReference type="Pfam" id="PF12833">
    <property type="entry name" value="HTH_18"/>
    <property type="match status" value="1"/>
</dbReference>
<dbReference type="CDD" id="cd17536">
    <property type="entry name" value="REC_YesN-like"/>
    <property type="match status" value="1"/>
</dbReference>
<dbReference type="InterPro" id="IPR001789">
    <property type="entry name" value="Sig_transdc_resp-reg_receiver"/>
</dbReference>
<evidence type="ECO:0000256" key="4">
    <source>
        <dbReference type="PROSITE-ProRule" id="PRU00169"/>
    </source>
</evidence>
<dbReference type="GO" id="GO:0003700">
    <property type="term" value="F:DNA-binding transcription factor activity"/>
    <property type="evidence" value="ECO:0007669"/>
    <property type="project" value="InterPro"/>
</dbReference>
<dbReference type="InterPro" id="IPR018060">
    <property type="entry name" value="HTH_AraC"/>
</dbReference>
<evidence type="ECO:0000259" key="6">
    <source>
        <dbReference type="PROSITE" id="PS50110"/>
    </source>
</evidence>
<dbReference type="InterPro" id="IPR018062">
    <property type="entry name" value="HTH_AraC-typ_CS"/>
</dbReference>
<dbReference type="Gene3D" id="1.10.10.60">
    <property type="entry name" value="Homeodomain-like"/>
    <property type="match status" value="2"/>
</dbReference>
<name>A0A1R0XBM2_9BACL</name>
<dbReference type="Pfam" id="PF00072">
    <property type="entry name" value="Response_reg"/>
    <property type="match status" value="1"/>
</dbReference>
<dbReference type="InterPro" id="IPR009057">
    <property type="entry name" value="Homeodomain-like_sf"/>
</dbReference>
<dbReference type="RefSeq" id="WP_036683046.1">
    <property type="nucleotide sequence ID" value="NZ_MKQP01000017.1"/>
</dbReference>
<proteinExistence type="predicted"/>
<organism evidence="7 8">
    <name type="scientific">Paenibacillus odorifer</name>
    <dbReference type="NCBI Taxonomy" id="189426"/>
    <lineage>
        <taxon>Bacteria</taxon>
        <taxon>Bacillati</taxon>
        <taxon>Bacillota</taxon>
        <taxon>Bacilli</taxon>
        <taxon>Bacillales</taxon>
        <taxon>Paenibacillaceae</taxon>
        <taxon>Paenibacillus</taxon>
    </lineage>
</organism>
<evidence type="ECO:0000313" key="7">
    <source>
        <dbReference type="EMBL" id="OMD32462.1"/>
    </source>
</evidence>
<dbReference type="SUPFAM" id="SSF46689">
    <property type="entry name" value="Homeodomain-like"/>
    <property type="match status" value="2"/>
</dbReference>
<dbReference type="SMART" id="SM00448">
    <property type="entry name" value="REC"/>
    <property type="match status" value="1"/>
</dbReference>
<dbReference type="AlphaFoldDB" id="A0A1R0XBM2"/>
<accession>A0A1R0XBM2</accession>
<dbReference type="PANTHER" id="PTHR43280:SF2">
    <property type="entry name" value="HTH-TYPE TRANSCRIPTIONAL REGULATOR EXSA"/>
    <property type="match status" value="1"/>
</dbReference>
<dbReference type="SMART" id="SM00342">
    <property type="entry name" value="HTH_ARAC"/>
    <property type="match status" value="1"/>
</dbReference>
<dbReference type="GO" id="GO:0043565">
    <property type="term" value="F:sequence-specific DNA binding"/>
    <property type="evidence" value="ECO:0007669"/>
    <property type="project" value="InterPro"/>
</dbReference>
<dbReference type="EMBL" id="MKQP01000017">
    <property type="protein sequence ID" value="OMD32462.1"/>
    <property type="molecule type" value="Genomic_DNA"/>
</dbReference>
<dbReference type="InterPro" id="IPR020449">
    <property type="entry name" value="Tscrpt_reg_AraC-type_HTH"/>
</dbReference>
<keyword evidence="2" id="KW-0238">DNA-binding</keyword>
<dbReference type="GO" id="GO:0000160">
    <property type="term" value="P:phosphorelay signal transduction system"/>
    <property type="evidence" value="ECO:0007669"/>
    <property type="project" value="InterPro"/>
</dbReference>
<keyword evidence="1" id="KW-0805">Transcription regulation</keyword>
<dbReference type="SUPFAM" id="SSF52172">
    <property type="entry name" value="CheY-like"/>
    <property type="match status" value="1"/>
</dbReference>
<gene>
    <name evidence="7" type="ORF">BJP51_15235</name>
</gene>
<dbReference type="PROSITE" id="PS50110">
    <property type="entry name" value="RESPONSE_REGULATORY"/>
    <property type="match status" value="1"/>
</dbReference>
<feature type="modified residue" description="4-aspartylphosphate" evidence="4">
    <location>
        <position position="58"/>
    </location>
</feature>
<dbReference type="PRINTS" id="PR00032">
    <property type="entry name" value="HTHARAC"/>
</dbReference>
<comment type="caution">
    <text evidence="7">The sequence shown here is derived from an EMBL/GenBank/DDBJ whole genome shotgun (WGS) entry which is preliminary data.</text>
</comment>